<dbReference type="RefSeq" id="WP_115362051.1">
    <property type="nucleotide sequence ID" value="NZ_QDKL01000002.1"/>
</dbReference>
<gene>
    <name evidence="8" type="primary">fghA</name>
    <name evidence="8" type="ORF">DAY19_10250</name>
</gene>
<evidence type="ECO:0000256" key="7">
    <source>
        <dbReference type="RuleBase" id="RU363068"/>
    </source>
</evidence>
<dbReference type="SUPFAM" id="SSF53474">
    <property type="entry name" value="alpha/beta-Hydrolases"/>
    <property type="match status" value="1"/>
</dbReference>
<dbReference type="Pfam" id="PF00756">
    <property type="entry name" value="Esterase"/>
    <property type="match status" value="1"/>
</dbReference>
<comment type="caution">
    <text evidence="8">The sequence shown here is derived from an EMBL/GenBank/DDBJ whole genome shotgun (WGS) entry which is preliminary data.</text>
</comment>
<dbReference type="NCBIfam" id="TIGR02821">
    <property type="entry name" value="fghA_ester_D"/>
    <property type="match status" value="1"/>
</dbReference>
<dbReference type="PANTHER" id="PTHR10061">
    <property type="entry name" value="S-FORMYLGLUTATHIONE HYDROLASE"/>
    <property type="match status" value="1"/>
</dbReference>
<evidence type="ECO:0000256" key="4">
    <source>
        <dbReference type="ARBA" id="ARBA00022801"/>
    </source>
</evidence>
<sequence length="273" mass="30664">MSFEKVKSHKSFEGETAFCLHSSSVTKTDMKFSYFKPKTDKIENIIIWLSGLTCTEENFITKAGAQLHLANTNTMIVCPDTSPRGLDLPGEHDSYDFGSGAGFYLNATTEGYKDHYNMYDYIVTELIPMLKDEFKPENFSITGHSMGGHGALVIGLRNPDLFKAISAFSPIVNPTAVAWGEKALTGYLGDDREAWKAYDACELVKSGKRHVKKILIEQGLADEFFEGQLKTKNFEDACTDNNQDLQVNYREGYDHSYYFIASFIGDHIKHLIS</sequence>
<proteinExistence type="inferred from homology"/>
<evidence type="ECO:0000256" key="6">
    <source>
        <dbReference type="NCBIfam" id="TIGR02821"/>
    </source>
</evidence>
<keyword evidence="4 7" id="KW-0378">Hydrolase</keyword>
<comment type="similarity">
    <text evidence="1 7">Belongs to the esterase D family.</text>
</comment>
<dbReference type="EMBL" id="QDKL01000002">
    <property type="protein sequence ID" value="RZF22053.1"/>
    <property type="molecule type" value="Genomic_DNA"/>
</dbReference>
<keyword evidence="3 7" id="KW-0719">Serine esterase</keyword>
<evidence type="ECO:0000313" key="8">
    <source>
        <dbReference type="EMBL" id="RZF22053.1"/>
    </source>
</evidence>
<accession>A0ABY0IIV9</accession>
<organism evidence="8 9">
    <name type="scientific">Halobacteriovorax vibrionivorans</name>
    <dbReference type="NCBI Taxonomy" id="2152716"/>
    <lineage>
        <taxon>Bacteria</taxon>
        <taxon>Pseudomonadati</taxon>
        <taxon>Bdellovibrionota</taxon>
        <taxon>Bacteriovoracia</taxon>
        <taxon>Bacteriovoracales</taxon>
        <taxon>Halobacteriovoraceae</taxon>
        <taxon>Halobacteriovorax</taxon>
    </lineage>
</organism>
<dbReference type="Proteomes" id="UP000443582">
    <property type="component" value="Unassembled WGS sequence"/>
</dbReference>
<dbReference type="InterPro" id="IPR000801">
    <property type="entry name" value="Esterase-like"/>
</dbReference>
<comment type="function">
    <text evidence="7">Serine hydrolase involved in the detoxification of formaldehyde.</text>
</comment>
<evidence type="ECO:0000256" key="5">
    <source>
        <dbReference type="ARBA" id="ARBA00047590"/>
    </source>
</evidence>
<protein>
    <recommendedName>
        <fullName evidence="2 6">S-formylglutathione hydrolase</fullName>
        <ecNumber evidence="2 6">3.1.2.12</ecNumber>
    </recommendedName>
</protein>
<evidence type="ECO:0000313" key="9">
    <source>
        <dbReference type="Proteomes" id="UP000443582"/>
    </source>
</evidence>
<keyword evidence="9" id="KW-1185">Reference proteome</keyword>
<dbReference type="EC" id="3.1.2.12" evidence="2 6"/>
<dbReference type="GO" id="GO:0018738">
    <property type="term" value="F:S-formylglutathione hydrolase activity"/>
    <property type="evidence" value="ECO:0007669"/>
    <property type="project" value="UniProtKB-EC"/>
</dbReference>
<dbReference type="Gene3D" id="3.40.50.1820">
    <property type="entry name" value="alpha/beta hydrolase"/>
    <property type="match status" value="1"/>
</dbReference>
<dbReference type="InterPro" id="IPR014186">
    <property type="entry name" value="S-formylglutathione_hydrol"/>
</dbReference>
<reference evidence="9" key="1">
    <citation type="journal article" date="2019" name="Int. J. Syst. Evol. Microbiol.">
        <title>Halobacteriovorax valvorus sp. nov., a novel prokaryotic predator isolated from coastal seawater of China.</title>
        <authorList>
            <person name="Chen M.-X."/>
        </authorList>
    </citation>
    <scope>NUCLEOTIDE SEQUENCE [LARGE SCALE GENOMIC DNA]</scope>
    <source>
        <strain evidence="9">BL9</strain>
    </source>
</reference>
<evidence type="ECO:0000256" key="1">
    <source>
        <dbReference type="ARBA" id="ARBA00005622"/>
    </source>
</evidence>
<evidence type="ECO:0000256" key="3">
    <source>
        <dbReference type="ARBA" id="ARBA00022487"/>
    </source>
</evidence>
<comment type="catalytic activity">
    <reaction evidence="5 7">
        <text>S-formylglutathione + H2O = formate + glutathione + H(+)</text>
        <dbReference type="Rhea" id="RHEA:14961"/>
        <dbReference type="ChEBI" id="CHEBI:15377"/>
        <dbReference type="ChEBI" id="CHEBI:15378"/>
        <dbReference type="ChEBI" id="CHEBI:15740"/>
        <dbReference type="ChEBI" id="CHEBI:57688"/>
        <dbReference type="ChEBI" id="CHEBI:57925"/>
        <dbReference type="EC" id="3.1.2.12"/>
    </reaction>
</comment>
<evidence type="ECO:0000256" key="2">
    <source>
        <dbReference type="ARBA" id="ARBA00012479"/>
    </source>
</evidence>
<dbReference type="PANTHER" id="PTHR10061:SF0">
    <property type="entry name" value="S-FORMYLGLUTATHIONE HYDROLASE"/>
    <property type="match status" value="1"/>
</dbReference>
<dbReference type="InterPro" id="IPR029058">
    <property type="entry name" value="AB_hydrolase_fold"/>
</dbReference>
<name>A0ABY0IIV9_9BACT</name>